<dbReference type="GO" id="GO:0047746">
    <property type="term" value="F:chlorophyllase activity"/>
    <property type="evidence" value="ECO:0007669"/>
    <property type="project" value="TreeGrafter"/>
</dbReference>
<dbReference type="GO" id="GO:0015996">
    <property type="term" value="P:chlorophyll catabolic process"/>
    <property type="evidence" value="ECO:0007669"/>
    <property type="project" value="TreeGrafter"/>
</dbReference>
<comment type="caution">
    <text evidence="1">The sequence shown here is derived from an EMBL/GenBank/DDBJ whole genome shotgun (WGS) entry which is preliminary data.</text>
</comment>
<name>A0A9Q0GYP5_9MAGN</name>
<dbReference type="PANTHER" id="PTHR33428:SF10">
    <property type="entry name" value="CHLOROPHYLLASE-1"/>
    <property type="match status" value="1"/>
</dbReference>
<organism evidence="1 2">
    <name type="scientific">Protea cynaroides</name>
    <dbReference type="NCBI Taxonomy" id="273540"/>
    <lineage>
        <taxon>Eukaryota</taxon>
        <taxon>Viridiplantae</taxon>
        <taxon>Streptophyta</taxon>
        <taxon>Embryophyta</taxon>
        <taxon>Tracheophyta</taxon>
        <taxon>Spermatophyta</taxon>
        <taxon>Magnoliopsida</taxon>
        <taxon>Proteales</taxon>
        <taxon>Proteaceae</taxon>
        <taxon>Protea</taxon>
    </lineage>
</organism>
<gene>
    <name evidence="1" type="ORF">NE237_013106</name>
</gene>
<protein>
    <submittedName>
        <fullName evidence="1">Uncharacterized protein</fullName>
    </submittedName>
</protein>
<dbReference type="AlphaFoldDB" id="A0A9Q0GYP5"/>
<dbReference type="Proteomes" id="UP001141806">
    <property type="component" value="Unassembled WGS sequence"/>
</dbReference>
<evidence type="ECO:0000313" key="1">
    <source>
        <dbReference type="EMBL" id="KAJ4956323.1"/>
    </source>
</evidence>
<dbReference type="Pfam" id="PF07224">
    <property type="entry name" value="Chlorophyllase"/>
    <property type="match status" value="2"/>
</dbReference>
<keyword evidence="2" id="KW-1185">Reference proteome</keyword>
<sequence length="169" mass="19146">MPVMVVGTGLGEEKANPVVCACAPKGVNHEEFFKECKPTRGHIVATDYGHIDILNDDPSGIIDWFSSISWVLVNIEEFFKDCKPTRDHMVATDYGRMDFLNDHLHYWPAFKRSVQEWKWSNGPNDYMLVGFLLLPYKLTWSVILQTSKALVDDISVAPTKLDLVVSNEA</sequence>
<dbReference type="InterPro" id="IPR017395">
    <property type="entry name" value="Chlorophyllase-like"/>
</dbReference>
<dbReference type="PANTHER" id="PTHR33428">
    <property type="entry name" value="CHLOROPHYLLASE-2, CHLOROPLASTIC"/>
    <property type="match status" value="1"/>
</dbReference>
<reference evidence="1" key="1">
    <citation type="journal article" date="2023" name="Plant J.">
        <title>The genome of the king protea, Protea cynaroides.</title>
        <authorList>
            <person name="Chang J."/>
            <person name="Duong T.A."/>
            <person name="Schoeman C."/>
            <person name="Ma X."/>
            <person name="Roodt D."/>
            <person name="Barker N."/>
            <person name="Li Z."/>
            <person name="Van de Peer Y."/>
            <person name="Mizrachi E."/>
        </authorList>
    </citation>
    <scope>NUCLEOTIDE SEQUENCE</scope>
    <source>
        <tissue evidence="1">Young leaves</tissue>
    </source>
</reference>
<dbReference type="OrthoDB" id="2093222at2759"/>
<proteinExistence type="predicted"/>
<evidence type="ECO:0000313" key="2">
    <source>
        <dbReference type="Proteomes" id="UP001141806"/>
    </source>
</evidence>
<accession>A0A9Q0GYP5</accession>
<dbReference type="EMBL" id="JAMYWD010000011">
    <property type="protein sequence ID" value="KAJ4956323.1"/>
    <property type="molecule type" value="Genomic_DNA"/>
</dbReference>